<keyword evidence="2" id="KW-0521">NADP</keyword>
<dbReference type="EMBL" id="CP032630">
    <property type="protein sequence ID" value="AYF97398.1"/>
    <property type="molecule type" value="Genomic_DNA"/>
</dbReference>
<dbReference type="KEGG" id="lyd:D7I47_03450"/>
<keyword evidence="3" id="KW-0560">Oxidoreductase</keyword>
<organism evidence="5 6">
    <name type="scientific">Protaetiibacter intestinalis</name>
    <dbReference type="NCBI Taxonomy" id="2419774"/>
    <lineage>
        <taxon>Bacteria</taxon>
        <taxon>Bacillati</taxon>
        <taxon>Actinomycetota</taxon>
        <taxon>Actinomycetes</taxon>
        <taxon>Micrococcales</taxon>
        <taxon>Microbacteriaceae</taxon>
        <taxon>Protaetiibacter</taxon>
    </lineage>
</organism>
<evidence type="ECO:0000313" key="5">
    <source>
        <dbReference type="EMBL" id="AYF97398.1"/>
    </source>
</evidence>
<dbReference type="GO" id="GO:0009231">
    <property type="term" value="P:riboflavin biosynthetic process"/>
    <property type="evidence" value="ECO:0007669"/>
    <property type="project" value="InterPro"/>
</dbReference>
<evidence type="ECO:0000256" key="1">
    <source>
        <dbReference type="ARBA" id="ARBA00005104"/>
    </source>
</evidence>
<dbReference type="SUPFAM" id="SSF53597">
    <property type="entry name" value="Dihydrofolate reductase-like"/>
    <property type="match status" value="1"/>
</dbReference>
<dbReference type="InterPro" id="IPR002734">
    <property type="entry name" value="RibDG_C"/>
</dbReference>
<dbReference type="InterPro" id="IPR050765">
    <property type="entry name" value="Riboflavin_Biosynth_HTPR"/>
</dbReference>
<evidence type="ECO:0000256" key="2">
    <source>
        <dbReference type="ARBA" id="ARBA00022857"/>
    </source>
</evidence>
<name>A0A387B6L1_9MICO</name>
<comment type="pathway">
    <text evidence="1">Cofactor biosynthesis; riboflavin biosynthesis.</text>
</comment>
<dbReference type="PANTHER" id="PTHR38011:SF7">
    <property type="entry name" value="2,5-DIAMINO-6-RIBOSYLAMINO-4(3H)-PYRIMIDINONE 5'-PHOSPHATE REDUCTASE"/>
    <property type="match status" value="1"/>
</dbReference>
<evidence type="ECO:0000256" key="3">
    <source>
        <dbReference type="ARBA" id="ARBA00023002"/>
    </source>
</evidence>
<dbReference type="PANTHER" id="PTHR38011">
    <property type="entry name" value="DIHYDROFOLATE REDUCTASE FAMILY PROTEIN (AFU_ORTHOLOGUE AFUA_8G06820)"/>
    <property type="match status" value="1"/>
</dbReference>
<feature type="domain" description="Bacterial bifunctional deaminase-reductase C-terminal" evidence="4">
    <location>
        <begin position="39"/>
        <end position="246"/>
    </location>
</feature>
<dbReference type="GO" id="GO:0008703">
    <property type="term" value="F:5-amino-6-(5-phosphoribosylamino)uracil reductase activity"/>
    <property type="evidence" value="ECO:0007669"/>
    <property type="project" value="InterPro"/>
</dbReference>
<accession>A0A387B6L1</accession>
<dbReference type="OrthoDB" id="5243299at2"/>
<protein>
    <submittedName>
        <fullName evidence="5">Pyrimidine reductase family protein</fullName>
    </submittedName>
</protein>
<reference evidence="6" key="1">
    <citation type="submission" date="2018-09" db="EMBL/GenBank/DDBJ databases">
        <title>Genome sequencing of strain 2DFWR-13.</title>
        <authorList>
            <person name="Heo J."/>
            <person name="Kim S.-J."/>
            <person name="Kwon S.-W."/>
        </authorList>
    </citation>
    <scope>NUCLEOTIDE SEQUENCE [LARGE SCALE GENOMIC DNA]</scope>
    <source>
        <strain evidence="6">2DFWR-13</strain>
    </source>
</reference>
<evidence type="ECO:0000259" key="4">
    <source>
        <dbReference type="Pfam" id="PF01872"/>
    </source>
</evidence>
<gene>
    <name evidence="5" type="ORF">D7I47_03450</name>
</gene>
<keyword evidence="6" id="KW-1185">Reference proteome</keyword>
<evidence type="ECO:0000313" key="6">
    <source>
        <dbReference type="Proteomes" id="UP000278886"/>
    </source>
</evidence>
<dbReference type="AlphaFoldDB" id="A0A387B6L1"/>
<dbReference type="Gene3D" id="3.40.430.10">
    <property type="entry name" value="Dihydrofolate Reductase, subunit A"/>
    <property type="match status" value="1"/>
</dbReference>
<proteinExistence type="predicted"/>
<dbReference type="InterPro" id="IPR024072">
    <property type="entry name" value="DHFR-like_dom_sf"/>
</dbReference>
<dbReference type="NCBIfam" id="NF010663">
    <property type="entry name" value="PRK14059.1-1"/>
    <property type="match status" value="1"/>
</dbReference>
<sequence length="258" mass="27290">MAGARVAEAQHVRIDRVWPDPADDLDDDALTAELRRADPMLRVNFVSSVDGAATRDGLSGGLGDAADRRYFELLRRAADVVVVGAGTVRAEGYGPLRVAEESAAWRAAHGLPPHPVFAIVSGALDLDPDSRIFVEAPVPPIVVTTEGHDTRAFAERAEVVEAGRGGRIDAAAAVAALHARGLTRILCEGGPHLFGALLAADVVDELCVTVAPSLEAGDARRIAAGELPEPRRLELVHVLRSGSTLLLRYRRDAEPSAT</sequence>
<dbReference type="Pfam" id="PF01872">
    <property type="entry name" value="RibD_C"/>
    <property type="match status" value="1"/>
</dbReference>
<dbReference type="Proteomes" id="UP000278886">
    <property type="component" value="Chromosome"/>
</dbReference>